<dbReference type="RefSeq" id="WP_310942908.1">
    <property type="nucleotide sequence ID" value="NZ_JARUIS010000003.1"/>
</dbReference>
<evidence type="ECO:0000313" key="8">
    <source>
        <dbReference type="EMBL" id="MDS1002576.1"/>
    </source>
</evidence>
<dbReference type="PANTHER" id="PTHR12677">
    <property type="entry name" value="GOLGI APPARATUS MEMBRANE PROTEIN TVP38-RELATED"/>
    <property type="match status" value="1"/>
</dbReference>
<keyword evidence="4 6" id="KW-1133">Transmembrane helix</keyword>
<feature type="transmembrane region" description="Helical" evidence="6">
    <location>
        <begin position="128"/>
        <end position="150"/>
    </location>
</feature>
<accession>A0AAE4FHW8</accession>
<feature type="transmembrane region" description="Helical" evidence="6">
    <location>
        <begin position="6"/>
        <end position="24"/>
    </location>
</feature>
<keyword evidence="2 6" id="KW-1003">Cell membrane</keyword>
<reference evidence="8" key="1">
    <citation type="submission" date="2023-04" db="EMBL/GenBank/DDBJ databases">
        <title>Assessment of the microbiological origin of a defect in Grana Padano cheese.</title>
        <authorList>
            <person name="Zago M."/>
            <person name="Rossetti L."/>
            <person name="Bonvini B."/>
            <person name="Carminati D."/>
            <person name="Giraffa G."/>
        </authorList>
    </citation>
    <scope>NUCLEOTIDE SEQUENCE</scope>
    <source>
        <strain evidence="8">4990</strain>
    </source>
</reference>
<name>A0AAE4FHW8_CLOSG</name>
<comment type="similarity">
    <text evidence="6">Belongs to the TVP38/TMEM64 family.</text>
</comment>
<dbReference type="EMBL" id="JARUIS010000003">
    <property type="protein sequence ID" value="MDS1002576.1"/>
    <property type="molecule type" value="Genomic_DNA"/>
</dbReference>
<feature type="transmembrane region" description="Helical" evidence="6">
    <location>
        <begin position="45"/>
        <end position="76"/>
    </location>
</feature>
<sequence length="214" mass="24492">MKINKKYLGFTLVIVWVISLYIFNNYDFIQIIIEFIKEYSISNEAGTMIIFILLWIVRLPILLPGFILIILGGTLFGTINGFLLSMIGMVLSESLIYVIAKLFSNFNIRNLINKKYNYIEPLIRKYNFRFLALGIICPIAPTDVICFLSSSIGLSYIKYILTIIISNIPIIGLYSYMGINYKESSLSVIILCLTISVLALYTMKIWNSLKADYL</sequence>
<dbReference type="InterPro" id="IPR015414">
    <property type="entry name" value="TMEM64"/>
</dbReference>
<feature type="transmembrane region" description="Helical" evidence="6">
    <location>
        <begin position="188"/>
        <end position="206"/>
    </location>
</feature>
<proteinExistence type="inferred from homology"/>
<comment type="caution">
    <text evidence="8">The sequence shown here is derived from an EMBL/GenBank/DDBJ whole genome shotgun (WGS) entry which is preliminary data.</text>
</comment>
<dbReference type="PANTHER" id="PTHR12677:SF49">
    <property type="entry name" value="TVP38_TMEM64 FAMILY MEMBRANE PROTEIN"/>
    <property type="match status" value="1"/>
</dbReference>
<evidence type="ECO:0000256" key="5">
    <source>
        <dbReference type="ARBA" id="ARBA00023136"/>
    </source>
</evidence>
<dbReference type="Proteomes" id="UP001182303">
    <property type="component" value="Unassembled WGS sequence"/>
</dbReference>
<evidence type="ECO:0000256" key="4">
    <source>
        <dbReference type="ARBA" id="ARBA00022989"/>
    </source>
</evidence>
<evidence type="ECO:0000259" key="7">
    <source>
        <dbReference type="Pfam" id="PF09335"/>
    </source>
</evidence>
<gene>
    <name evidence="8" type="ORF">P9J83_03540</name>
</gene>
<evidence type="ECO:0000256" key="3">
    <source>
        <dbReference type="ARBA" id="ARBA00022692"/>
    </source>
</evidence>
<keyword evidence="3 6" id="KW-0812">Transmembrane</keyword>
<feature type="domain" description="VTT" evidence="7">
    <location>
        <begin position="63"/>
        <end position="179"/>
    </location>
</feature>
<dbReference type="InterPro" id="IPR032816">
    <property type="entry name" value="VTT_dom"/>
</dbReference>
<evidence type="ECO:0000256" key="6">
    <source>
        <dbReference type="RuleBase" id="RU366058"/>
    </source>
</evidence>
<feature type="transmembrane region" description="Helical" evidence="6">
    <location>
        <begin position="156"/>
        <end position="176"/>
    </location>
</feature>
<protein>
    <recommendedName>
        <fullName evidence="6">TVP38/TMEM64 family membrane protein</fullName>
    </recommendedName>
</protein>
<feature type="transmembrane region" description="Helical" evidence="6">
    <location>
        <begin position="82"/>
        <end position="108"/>
    </location>
</feature>
<dbReference type="GO" id="GO:0005886">
    <property type="term" value="C:plasma membrane"/>
    <property type="evidence" value="ECO:0007669"/>
    <property type="project" value="UniProtKB-SubCell"/>
</dbReference>
<evidence type="ECO:0000256" key="1">
    <source>
        <dbReference type="ARBA" id="ARBA00004651"/>
    </source>
</evidence>
<dbReference type="Pfam" id="PF09335">
    <property type="entry name" value="VTT_dom"/>
    <property type="match status" value="1"/>
</dbReference>
<keyword evidence="5 6" id="KW-0472">Membrane</keyword>
<dbReference type="AlphaFoldDB" id="A0AAE4FHW8"/>
<evidence type="ECO:0000256" key="2">
    <source>
        <dbReference type="ARBA" id="ARBA00022475"/>
    </source>
</evidence>
<evidence type="ECO:0000313" key="9">
    <source>
        <dbReference type="Proteomes" id="UP001182303"/>
    </source>
</evidence>
<organism evidence="8 9">
    <name type="scientific">Clostridium sporogenes</name>
    <dbReference type="NCBI Taxonomy" id="1509"/>
    <lineage>
        <taxon>Bacteria</taxon>
        <taxon>Bacillati</taxon>
        <taxon>Bacillota</taxon>
        <taxon>Clostridia</taxon>
        <taxon>Eubacteriales</taxon>
        <taxon>Clostridiaceae</taxon>
        <taxon>Clostridium</taxon>
    </lineage>
</organism>
<comment type="subcellular location">
    <subcellularLocation>
        <location evidence="1 6">Cell membrane</location>
        <topology evidence="1 6">Multi-pass membrane protein</topology>
    </subcellularLocation>
</comment>